<dbReference type="Gene3D" id="2.20.28.30">
    <property type="entry name" value="RNA polymerase ii, chain L"/>
    <property type="match status" value="1"/>
</dbReference>
<dbReference type="Proteomes" id="UP000269883">
    <property type="component" value="Chromosome"/>
</dbReference>
<dbReference type="OrthoDB" id="9813321at2"/>
<dbReference type="EMBL" id="AP017378">
    <property type="protein sequence ID" value="BBD09094.1"/>
    <property type="molecule type" value="Genomic_DNA"/>
</dbReference>
<feature type="region of interest" description="Disordered" evidence="1">
    <location>
        <begin position="59"/>
        <end position="80"/>
    </location>
</feature>
<gene>
    <name evidence="3" type="ORF">DFE_2368</name>
</gene>
<dbReference type="RefSeq" id="WP_126379779.1">
    <property type="nucleotide sequence ID" value="NZ_AP017378.1"/>
</dbReference>
<organism evidence="3 4">
    <name type="scientific">Desulfovibrio ferrophilus</name>
    <dbReference type="NCBI Taxonomy" id="241368"/>
    <lineage>
        <taxon>Bacteria</taxon>
        <taxon>Pseudomonadati</taxon>
        <taxon>Thermodesulfobacteriota</taxon>
        <taxon>Desulfovibrionia</taxon>
        <taxon>Desulfovibrionales</taxon>
        <taxon>Desulfovibrionaceae</taxon>
        <taxon>Desulfovibrio</taxon>
    </lineage>
</organism>
<evidence type="ECO:0000259" key="2">
    <source>
        <dbReference type="SMART" id="SM00834"/>
    </source>
</evidence>
<dbReference type="KEGG" id="dfl:DFE_2368"/>
<dbReference type="InterPro" id="IPR013429">
    <property type="entry name" value="Regulatory_FmdB_Zinc_ribbon"/>
</dbReference>
<protein>
    <submittedName>
        <fullName evidence="3">FmdB family regulatory protein</fullName>
    </submittedName>
</protein>
<evidence type="ECO:0000256" key="1">
    <source>
        <dbReference type="SAM" id="MobiDB-lite"/>
    </source>
</evidence>
<keyword evidence="4" id="KW-1185">Reference proteome</keyword>
<name>A0A2Z6B0T6_9BACT</name>
<accession>A0A2Z6B0T6</accession>
<reference evidence="3 4" key="1">
    <citation type="journal article" date="2018" name="Sci. Adv.">
        <title>Multi-heme cytochromes provide a pathway for survival in energy-limited environments.</title>
        <authorList>
            <person name="Deng X."/>
            <person name="Dohmae N."/>
            <person name="Nealson K.H."/>
            <person name="Hashimoto K."/>
            <person name="Okamoto A."/>
        </authorList>
    </citation>
    <scope>NUCLEOTIDE SEQUENCE [LARGE SCALE GENOMIC DNA]</scope>
    <source>
        <strain evidence="3 4">IS5</strain>
    </source>
</reference>
<dbReference type="Pfam" id="PF09723">
    <property type="entry name" value="Zn_ribbon_8"/>
    <property type="match status" value="1"/>
</dbReference>
<feature type="compositionally biased region" description="Gly residues" evidence="1">
    <location>
        <begin position="62"/>
        <end position="73"/>
    </location>
</feature>
<dbReference type="SMART" id="SM00834">
    <property type="entry name" value="CxxC_CXXC_SSSS"/>
    <property type="match status" value="1"/>
</dbReference>
<feature type="domain" description="Putative regulatory protein FmdB zinc ribbon" evidence="2">
    <location>
        <begin position="1"/>
        <end position="41"/>
    </location>
</feature>
<proteinExistence type="predicted"/>
<sequence length="80" mass="7755">MPIFEYKCDKCGNEFEEIVFGTPGIVKCPACGSDKTGKLMSCCRHKAGGPAADLGTAPAASAGGGGGCAGCSGGDCSSCG</sequence>
<evidence type="ECO:0000313" key="3">
    <source>
        <dbReference type="EMBL" id="BBD09094.1"/>
    </source>
</evidence>
<dbReference type="AlphaFoldDB" id="A0A2Z6B0T6"/>
<evidence type="ECO:0000313" key="4">
    <source>
        <dbReference type="Proteomes" id="UP000269883"/>
    </source>
</evidence>
<dbReference type="NCBIfam" id="TIGR02605">
    <property type="entry name" value="CxxC_CxxC_SSSS"/>
    <property type="match status" value="1"/>
</dbReference>